<reference evidence="1" key="2">
    <citation type="journal article" date="2015" name="Fish Shellfish Immunol.">
        <title>Early steps in the European eel (Anguilla anguilla)-Vibrio vulnificus interaction in the gills: Role of the RtxA13 toxin.</title>
        <authorList>
            <person name="Callol A."/>
            <person name="Pajuelo D."/>
            <person name="Ebbesson L."/>
            <person name="Teles M."/>
            <person name="MacKenzie S."/>
            <person name="Amaro C."/>
        </authorList>
    </citation>
    <scope>NUCLEOTIDE SEQUENCE</scope>
</reference>
<protein>
    <submittedName>
        <fullName evidence="1">Uncharacterized protein</fullName>
    </submittedName>
</protein>
<accession>A0A0E9SQK0</accession>
<sequence length="8" mass="827">MGMLMSTG</sequence>
<organism evidence="1">
    <name type="scientific">Anguilla anguilla</name>
    <name type="common">European freshwater eel</name>
    <name type="synonym">Muraena anguilla</name>
    <dbReference type="NCBI Taxonomy" id="7936"/>
    <lineage>
        <taxon>Eukaryota</taxon>
        <taxon>Metazoa</taxon>
        <taxon>Chordata</taxon>
        <taxon>Craniata</taxon>
        <taxon>Vertebrata</taxon>
        <taxon>Euteleostomi</taxon>
        <taxon>Actinopterygii</taxon>
        <taxon>Neopterygii</taxon>
        <taxon>Teleostei</taxon>
        <taxon>Anguilliformes</taxon>
        <taxon>Anguillidae</taxon>
        <taxon>Anguilla</taxon>
    </lineage>
</organism>
<evidence type="ECO:0000313" key="1">
    <source>
        <dbReference type="EMBL" id="JAH42773.1"/>
    </source>
</evidence>
<dbReference type="EMBL" id="GBXM01065804">
    <property type="protein sequence ID" value="JAH42773.1"/>
    <property type="molecule type" value="Transcribed_RNA"/>
</dbReference>
<proteinExistence type="predicted"/>
<reference evidence="1" key="1">
    <citation type="submission" date="2014-11" db="EMBL/GenBank/DDBJ databases">
        <authorList>
            <person name="Amaro Gonzalez C."/>
        </authorList>
    </citation>
    <scope>NUCLEOTIDE SEQUENCE</scope>
</reference>
<name>A0A0E9SQK0_ANGAN</name>